<dbReference type="EMBL" id="SRLO01021314">
    <property type="protein sequence ID" value="TNN22712.1"/>
    <property type="molecule type" value="Genomic_DNA"/>
</dbReference>
<feature type="compositionally biased region" description="Polar residues" evidence="1">
    <location>
        <begin position="21"/>
        <end position="31"/>
    </location>
</feature>
<feature type="region of interest" description="Disordered" evidence="1">
    <location>
        <begin position="1"/>
        <end position="68"/>
    </location>
</feature>
<feature type="compositionally biased region" description="Polar residues" evidence="1">
    <location>
        <begin position="46"/>
        <end position="56"/>
    </location>
</feature>
<evidence type="ECO:0000313" key="2">
    <source>
        <dbReference type="EMBL" id="TNN22712.1"/>
    </source>
</evidence>
<reference evidence="2 3" key="1">
    <citation type="submission" date="2019-03" db="EMBL/GenBank/DDBJ databases">
        <title>First draft genome of Liparis tanakae, snailfish: a comprehensive survey of snailfish specific genes.</title>
        <authorList>
            <person name="Kim W."/>
            <person name="Song I."/>
            <person name="Jeong J.-H."/>
            <person name="Kim D."/>
            <person name="Kim S."/>
            <person name="Ryu S."/>
            <person name="Song J.Y."/>
            <person name="Lee S.K."/>
        </authorList>
    </citation>
    <scope>NUCLEOTIDE SEQUENCE [LARGE SCALE GENOMIC DNA]</scope>
    <source>
        <tissue evidence="2">Muscle</tissue>
    </source>
</reference>
<evidence type="ECO:0000256" key="1">
    <source>
        <dbReference type="SAM" id="MobiDB-lite"/>
    </source>
</evidence>
<keyword evidence="3" id="KW-1185">Reference proteome</keyword>
<gene>
    <name evidence="2" type="ORF">EYF80_067173</name>
</gene>
<dbReference type="AlphaFoldDB" id="A0A4Z2E2V7"/>
<organism evidence="2 3">
    <name type="scientific">Liparis tanakae</name>
    <name type="common">Tanaka's snailfish</name>
    <dbReference type="NCBI Taxonomy" id="230148"/>
    <lineage>
        <taxon>Eukaryota</taxon>
        <taxon>Metazoa</taxon>
        <taxon>Chordata</taxon>
        <taxon>Craniata</taxon>
        <taxon>Vertebrata</taxon>
        <taxon>Euteleostomi</taxon>
        <taxon>Actinopterygii</taxon>
        <taxon>Neopterygii</taxon>
        <taxon>Teleostei</taxon>
        <taxon>Neoteleostei</taxon>
        <taxon>Acanthomorphata</taxon>
        <taxon>Eupercaria</taxon>
        <taxon>Perciformes</taxon>
        <taxon>Cottioidei</taxon>
        <taxon>Cottales</taxon>
        <taxon>Liparidae</taxon>
        <taxon>Liparis</taxon>
    </lineage>
</organism>
<dbReference type="Proteomes" id="UP000314294">
    <property type="component" value="Unassembled WGS sequence"/>
</dbReference>
<name>A0A4Z2E2V7_9TELE</name>
<proteinExistence type="predicted"/>
<protein>
    <submittedName>
        <fullName evidence="2">Uncharacterized protein</fullName>
    </submittedName>
</protein>
<comment type="caution">
    <text evidence="2">The sequence shown here is derived from an EMBL/GenBank/DDBJ whole genome shotgun (WGS) entry which is preliminary data.</text>
</comment>
<accession>A0A4Z2E2V7</accession>
<sequence>MTNAWQQQLHDQRMAAASRPTHGSSFTTDAWQQLHDRRMAAASPPTHGSSLQSNQGIPKGQLYPDLINKQNLSPPDWIIKPSGFPSALQMFQKEPGFPELFFENEWLLMRMCDGLEPCSSLWSDPSYDPRVR</sequence>
<evidence type="ECO:0000313" key="3">
    <source>
        <dbReference type="Proteomes" id="UP000314294"/>
    </source>
</evidence>